<evidence type="ECO:0000313" key="2">
    <source>
        <dbReference type="Proteomes" id="UP000007524"/>
    </source>
</evidence>
<dbReference type="Proteomes" id="UP000007524">
    <property type="component" value="Segment"/>
</dbReference>
<organism evidence="1 2">
    <name type="scientific">Klebsiella phage vB_KleM_RaK2</name>
    <dbReference type="NCBI Taxonomy" id="1147094"/>
    <lineage>
        <taxon>Viruses</taxon>
        <taxon>Duplodnaviria</taxon>
        <taxon>Heunggongvirae</taxon>
        <taxon>Uroviricota</taxon>
        <taxon>Caudoviricetes</taxon>
        <taxon>Alcyoneusvirus</taxon>
        <taxon>Alcyoneusvirus RaK2</taxon>
    </lineage>
</organism>
<dbReference type="KEGG" id="vg:14013049"/>
<proteinExistence type="predicted"/>
<keyword evidence="2" id="KW-1185">Reference proteome</keyword>
<dbReference type="EMBL" id="JQ513383">
    <property type="protein sequence ID" value="AFA44734.1"/>
    <property type="molecule type" value="Genomic_DNA"/>
</dbReference>
<reference evidence="1 2" key="1">
    <citation type="journal article" date="2012" name="J. Virol.">
        <title>Genome of Klebsiella sp.-Infecting Bacteriophage vB_KleM_RaK2.</title>
        <authorList>
            <person name="Simoliunas E."/>
            <person name="Kaliniene L."/>
            <person name="Truncaite L."/>
            <person name="Klausa V."/>
            <person name="Zajanckauskaite A."/>
            <person name="Meskys R."/>
        </authorList>
    </citation>
    <scope>NUCLEOTIDE SEQUENCE [LARGE SCALE GENOMIC DNA]</scope>
</reference>
<sequence>MKLIDQVILYKKVFDYMEDFLDGTHYECCIYVTWKKNVMEIEKATISKIVRVKSLDIIGTIIELNIGRYFAFFGVKVPENDFALIISLDDIEFL</sequence>
<dbReference type="RefSeq" id="YP_007007616.1">
    <property type="nucleotide sequence ID" value="NC_019526.1"/>
</dbReference>
<protein>
    <submittedName>
        <fullName evidence="1">Uncharacterized protein</fullName>
    </submittedName>
</protein>
<gene>
    <name evidence="1" type="ORF">RaK2_00461</name>
</gene>
<evidence type="ECO:0000313" key="1">
    <source>
        <dbReference type="EMBL" id="AFA44734.1"/>
    </source>
</evidence>
<name>H6X4R8_9CAUD</name>
<dbReference type="GeneID" id="14013049"/>
<accession>H6X4R8</accession>